<protein>
    <recommendedName>
        <fullName evidence="2">DUF4220 domain-containing protein</fullName>
    </recommendedName>
</protein>
<dbReference type="InterPro" id="IPR025315">
    <property type="entry name" value="DUF4220"/>
</dbReference>
<accession>A0A835AJ64</accession>
<proteinExistence type="predicted"/>
<reference evidence="3" key="1">
    <citation type="submission" date="2020-07" db="EMBL/GenBank/DDBJ databases">
        <title>Genome sequence and genetic diversity analysis of an under-domesticated orphan crop, white fonio (Digitaria exilis).</title>
        <authorList>
            <person name="Bennetzen J.L."/>
            <person name="Chen S."/>
            <person name="Ma X."/>
            <person name="Wang X."/>
            <person name="Yssel A.E.J."/>
            <person name="Chaluvadi S.R."/>
            <person name="Johnson M."/>
            <person name="Gangashetty P."/>
            <person name="Hamidou F."/>
            <person name="Sanogo M.D."/>
            <person name="Zwaenepoel A."/>
            <person name="Wallace J."/>
            <person name="Van De Peer Y."/>
            <person name="Van Deynze A."/>
        </authorList>
    </citation>
    <scope>NUCLEOTIDE SEQUENCE</scope>
    <source>
        <tissue evidence="3">Leaves</tissue>
    </source>
</reference>
<feature type="compositionally biased region" description="Basic and acidic residues" evidence="1">
    <location>
        <begin position="512"/>
        <end position="528"/>
    </location>
</feature>
<evidence type="ECO:0000259" key="2">
    <source>
        <dbReference type="Pfam" id="PF13968"/>
    </source>
</evidence>
<feature type="compositionally biased region" description="Low complexity" evidence="1">
    <location>
        <begin position="264"/>
        <end position="302"/>
    </location>
</feature>
<dbReference type="Proteomes" id="UP000636709">
    <property type="component" value="Unassembled WGS sequence"/>
</dbReference>
<dbReference type="EMBL" id="JACEFO010002331">
    <property type="protein sequence ID" value="KAF8665233.1"/>
    <property type="molecule type" value="Genomic_DNA"/>
</dbReference>
<evidence type="ECO:0000256" key="1">
    <source>
        <dbReference type="SAM" id="MobiDB-lite"/>
    </source>
</evidence>
<gene>
    <name evidence="3" type="ORF">HU200_054129</name>
</gene>
<evidence type="ECO:0000313" key="3">
    <source>
        <dbReference type="EMBL" id="KAF8665233.1"/>
    </source>
</evidence>
<dbReference type="Pfam" id="PF13968">
    <property type="entry name" value="DUF4220"/>
    <property type="match status" value="1"/>
</dbReference>
<feature type="compositionally biased region" description="Low complexity" evidence="1">
    <location>
        <begin position="242"/>
        <end position="256"/>
    </location>
</feature>
<dbReference type="InterPro" id="IPR007658">
    <property type="entry name" value="DUF594"/>
</dbReference>
<keyword evidence="4" id="KW-1185">Reference proteome</keyword>
<organism evidence="3 4">
    <name type="scientific">Digitaria exilis</name>
    <dbReference type="NCBI Taxonomy" id="1010633"/>
    <lineage>
        <taxon>Eukaryota</taxon>
        <taxon>Viridiplantae</taxon>
        <taxon>Streptophyta</taxon>
        <taxon>Embryophyta</taxon>
        <taxon>Tracheophyta</taxon>
        <taxon>Spermatophyta</taxon>
        <taxon>Magnoliopsida</taxon>
        <taxon>Liliopsida</taxon>
        <taxon>Poales</taxon>
        <taxon>Poaceae</taxon>
        <taxon>PACMAD clade</taxon>
        <taxon>Panicoideae</taxon>
        <taxon>Panicodae</taxon>
        <taxon>Paniceae</taxon>
        <taxon>Anthephorinae</taxon>
        <taxon>Digitaria</taxon>
    </lineage>
</organism>
<comment type="caution">
    <text evidence="3">The sequence shown here is derived from an EMBL/GenBank/DDBJ whole genome shotgun (WGS) entry which is preliminary data.</text>
</comment>
<name>A0A835AJ64_9POAL</name>
<sequence>MGFSEAVQWWEEWQVRVLVLGSLFLQYFLYFAAPLRSDALAIYALAALFNRHKKTLSKNASLEALWAPILLVHLGGHDDLRTALSVSFDRLYTKEQYSLIGYLASKRKHKTLTSITAFLGCEDYLDPLWCMKPFNWAMFITWLVTRFVETWKRDHGSEGGRAFNDNRGHWTLKRHGCGGSNILRESLRRPFDESVLVWHLATEFCFDRMGNIPDNDDDALYHLATCYFAHLDALWSKNENKNTGSNDDAGDDNTGGNDDDEDNNTGGNDAGSNNTGDDNTGGNDAGNNNTGDDNNGGNNADVDNTDDDNTDGNSTGDDDNIDNDTLANVRISSVISNYMVYLLFVNPEMLMTGARPSLFRNAYKRLNGMLDDGEERAAALTEKDLAQKIIQELKGGAKGRGVIDDAWALSQELTKLCNDDNDKMWKVIFGVWVEMLCFSASRCRGYLHAKSLGKGGEYLSYIWLLLSRMGMETLSDKMQRAQDPPEQQDDDASGAGAEFTDTTSTTPARTIISDKNEKAGPQEEKASHDGATCTTPAATVIGDEKRDEASHCATSAAPAIPVIGDENV</sequence>
<dbReference type="PANTHER" id="PTHR31325">
    <property type="entry name" value="OS01G0798800 PROTEIN-RELATED"/>
    <property type="match status" value="1"/>
</dbReference>
<evidence type="ECO:0000313" key="4">
    <source>
        <dbReference type="Proteomes" id="UP000636709"/>
    </source>
</evidence>
<feature type="region of interest" description="Disordered" evidence="1">
    <location>
        <begin position="242"/>
        <end position="324"/>
    </location>
</feature>
<feature type="compositionally biased region" description="Acidic residues" evidence="1">
    <location>
        <begin position="303"/>
        <end position="322"/>
    </location>
</feature>
<feature type="domain" description="DUF4220" evidence="2">
    <location>
        <begin position="33"/>
        <end position="249"/>
    </location>
</feature>
<dbReference type="OrthoDB" id="659172at2759"/>
<dbReference type="AlphaFoldDB" id="A0A835AJ64"/>
<feature type="region of interest" description="Disordered" evidence="1">
    <location>
        <begin position="476"/>
        <end position="568"/>
    </location>
</feature>
<dbReference type="Pfam" id="PF04578">
    <property type="entry name" value="DUF594"/>
    <property type="match status" value="1"/>
</dbReference>